<proteinExistence type="predicted"/>
<feature type="region of interest" description="Disordered" evidence="1">
    <location>
        <begin position="61"/>
        <end position="87"/>
    </location>
</feature>
<dbReference type="Proteomes" id="UP000636800">
    <property type="component" value="Chromosome 7"/>
</dbReference>
<dbReference type="AlphaFoldDB" id="A0A835UT49"/>
<gene>
    <name evidence="3" type="ORF">HPP92_014860</name>
</gene>
<evidence type="ECO:0000259" key="2">
    <source>
        <dbReference type="Pfam" id="PF05678"/>
    </source>
</evidence>
<evidence type="ECO:0000313" key="4">
    <source>
        <dbReference type="Proteomes" id="UP000636800"/>
    </source>
</evidence>
<dbReference type="InterPro" id="IPR008889">
    <property type="entry name" value="VQ"/>
</dbReference>
<keyword evidence="4" id="KW-1185">Reference proteome</keyword>
<name>A0A835UT49_VANPL</name>
<feature type="domain" description="VQ" evidence="2">
    <location>
        <begin position="45"/>
        <end position="69"/>
    </location>
</feature>
<evidence type="ECO:0000256" key="1">
    <source>
        <dbReference type="SAM" id="MobiDB-lite"/>
    </source>
</evidence>
<reference evidence="3 4" key="1">
    <citation type="journal article" date="2020" name="Nat. Food">
        <title>A phased Vanilla planifolia genome enables genetic improvement of flavour and production.</title>
        <authorList>
            <person name="Hasing T."/>
            <person name="Tang H."/>
            <person name="Brym M."/>
            <person name="Khazi F."/>
            <person name="Huang T."/>
            <person name="Chambers A.H."/>
        </authorList>
    </citation>
    <scope>NUCLEOTIDE SEQUENCE [LARGE SCALE GENOMIC DNA]</scope>
    <source>
        <tissue evidence="3">Leaf</tissue>
    </source>
</reference>
<evidence type="ECO:0000313" key="3">
    <source>
        <dbReference type="EMBL" id="KAG0473003.1"/>
    </source>
</evidence>
<sequence>MDHNAKNHQLGVNKLGKSIRKSPLHQTGFQRIPPLHHQHPPPQLPQPQVYNISKSDFRSVVQQLTGSPSRDPAVGNLPMPSRPVQQKLPSSRLMKIRPPPLTPIARPPPPPFQNTVSNPNPIPNINSNGGFHPRPAPSPTNAWAESPVSAYMRYLQSSLLSSDSSRQIPAQGLLPSPLPPTAAALPVINAVGFCWWHPHLSD</sequence>
<dbReference type="PANTHER" id="PTHR33783:SF1">
    <property type="entry name" value="PROTEIN HAIKU1"/>
    <property type="match status" value="1"/>
</dbReference>
<accession>A0A835UT49</accession>
<protein>
    <recommendedName>
        <fullName evidence="2">VQ domain-containing protein</fullName>
    </recommendedName>
</protein>
<organism evidence="3 4">
    <name type="scientific">Vanilla planifolia</name>
    <name type="common">Vanilla</name>
    <dbReference type="NCBI Taxonomy" id="51239"/>
    <lineage>
        <taxon>Eukaryota</taxon>
        <taxon>Viridiplantae</taxon>
        <taxon>Streptophyta</taxon>
        <taxon>Embryophyta</taxon>
        <taxon>Tracheophyta</taxon>
        <taxon>Spermatophyta</taxon>
        <taxon>Magnoliopsida</taxon>
        <taxon>Liliopsida</taxon>
        <taxon>Asparagales</taxon>
        <taxon>Orchidaceae</taxon>
        <taxon>Vanilloideae</taxon>
        <taxon>Vanilleae</taxon>
        <taxon>Vanilla</taxon>
    </lineage>
</organism>
<dbReference type="OrthoDB" id="40134at2759"/>
<feature type="region of interest" description="Disordered" evidence="1">
    <location>
        <begin position="29"/>
        <end position="49"/>
    </location>
</feature>
<dbReference type="InterPro" id="IPR039612">
    <property type="entry name" value="VQ_5/9/14"/>
</dbReference>
<comment type="caution">
    <text evidence="3">The sequence shown here is derived from an EMBL/GenBank/DDBJ whole genome shotgun (WGS) entry which is preliminary data.</text>
</comment>
<dbReference type="PANTHER" id="PTHR33783">
    <property type="entry name" value="PROTEIN HAIKU1"/>
    <property type="match status" value="1"/>
</dbReference>
<dbReference type="Pfam" id="PF05678">
    <property type="entry name" value="VQ"/>
    <property type="match status" value="1"/>
</dbReference>
<dbReference type="EMBL" id="JADCNL010000007">
    <property type="protein sequence ID" value="KAG0473003.1"/>
    <property type="molecule type" value="Genomic_DNA"/>
</dbReference>